<accession>A0A852TXV4</accession>
<keyword evidence="4" id="KW-0503">Monooxygenase</keyword>
<evidence type="ECO:0000256" key="4">
    <source>
        <dbReference type="ARBA" id="ARBA00023033"/>
    </source>
</evidence>
<dbReference type="GO" id="GO:0008726">
    <property type="term" value="F:alkanesulfonate monooxygenase activity"/>
    <property type="evidence" value="ECO:0007669"/>
    <property type="project" value="TreeGrafter"/>
</dbReference>
<evidence type="ECO:0000256" key="3">
    <source>
        <dbReference type="ARBA" id="ARBA00023002"/>
    </source>
</evidence>
<dbReference type="AlphaFoldDB" id="A0A852TXV4"/>
<keyword evidence="1" id="KW-0285">Flavoprotein</keyword>
<evidence type="ECO:0000313" key="6">
    <source>
        <dbReference type="EMBL" id="NYE48829.1"/>
    </source>
</evidence>
<name>A0A852TXV4_9ACTN</name>
<dbReference type="RefSeq" id="WP_179644593.1">
    <property type="nucleotide sequence ID" value="NZ_BAAAYY010000010.1"/>
</dbReference>
<gene>
    <name evidence="6" type="ORF">HDA32_003949</name>
</gene>
<organism evidence="6 7">
    <name type="scientific">Spinactinospora alkalitolerans</name>
    <dbReference type="NCBI Taxonomy" id="687207"/>
    <lineage>
        <taxon>Bacteria</taxon>
        <taxon>Bacillati</taxon>
        <taxon>Actinomycetota</taxon>
        <taxon>Actinomycetes</taxon>
        <taxon>Streptosporangiales</taxon>
        <taxon>Nocardiopsidaceae</taxon>
        <taxon>Spinactinospora</taxon>
    </lineage>
</organism>
<evidence type="ECO:0000313" key="7">
    <source>
        <dbReference type="Proteomes" id="UP000589036"/>
    </source>
</evidence>
<dbReference type="Pfam" id="PF00296">
    <property type="entry name" value="Bac_luciferase"/>
    <property type="match status" value="1"/>
</dbReference>
<dbReference type="NCBIfam" id="TIGR03621">
    <property type="entry name" value="F420_MSMEG_2516"/>
    <property type="match status" value="1"/>
</dbReference>
<feature type="domain" description="Luciferase-like" evidence="5">
    <location>
        <begin position="21"/>
        <end position="251"/>
    </location>
</feature>
<dbReference type="Proteomes" id="UP000589036">
    <property type="component" value="Unassembled WGS sequence"/>
</dbReference>
<keyword evidence="3" id="KW-0560">Oxidoreductase</keyword>
<dbReference type="InterPro" id="IPR036661">
    <property type="entry name" value="Luciferase-like_sf"/>
</dbReference>
<dbReference type="GO" id="GO:0046306">
    <property type="term" value="P:alkanesulfonate catabolic process"/>
    <property type="evidence" value="ECO:0007669"/>
    <property type="project" value="TreeGrafter"/>
</dbReference>
<keyword evidence="2" id="KW-0288">FMN</keyword>
<comment type="caution">
    <text evidence="6">The sequence shown here is derived from an EMBL/GenBank/DDBJ whole genome shotgun (WGS) entry which is preliminary data.</text>
</comment>
<proteinExistence type="predicted"/>
<sequence>MTKFRFGINYSDATGDGWTGFCRTSEEMGFDVILAPDHLGAPAPFAMLAAAAAVTTRTRLGTYVANNEFWNPAMPAREAATVDRLSGGRLELGLGCGYMRSEFESAGIPWRGHPERVDRLERGITELDRLFTGDGPRPLPGADRRPPLLVGGHGERILALAAERADIVGFSGLRQRRAAGPGALVVAGAEETLRRVELVRRRAGARAGSLEFSVLVHAVLITDDAERTAAETAEKYAGVGLETARDVLDSPYILVGTVDEIAAELVADRDRFGFGYVATHGPFRDALARVIPRVRELEAARGIS</sequence>
<protein>
    <submittedName>
        <fullName evidence="6">Putative F420-dependent oxidoreductase</fullName>
    </submittedName>
</protein>
<dbReference type="InterPro" id="IPR050172">
    <property type="entry name" value="SsuD_RutA_monooxygenase"/>
</dbReference>
<evidence type="ECO:0000256" key="2">
    <source>
        <dbReference type="ARBA" id="ARBA00022643"/>
    </source>
</evidence>
<evidence type="ECO:0000256" key="1">
    <source>
        <dbReference type="ARBA" id="ARBA00022630"/>
    </source>
</evidence>
<evidence type="ECO:0000259" key="5">
    <source>
        <dbReference type="Pfam" id="PF00296"/>
    </source>
</evidence>
<dbReference type="InterPro" id="IPR019923">
    <property type="entry name" value="Lucif-like_OxRdtase_MSMEG_2516"/>
</dbReference>
<dbReference type="SUPFAM" id="SSF51679">
    <property type="entry name" value="Bacterial luciferase-like"/>
    <property type="match status" value="1"/>
</dbReference>
<dbReference type="PANTHER" id="PTHR42847">
    <property type="entry name" value="ALKANESULFONATE MONOOXYGENASE"/>
    <property type="match status" value="1"/>
</dbReference>
<dbReference type="PANTHER" id="PTHR42847:SF4">
    <property type="entry name" value="ALKANESULFONATE MONOOXYGENASE-RELATED"/>
    <property type="match status" value="1"/>
</dbReference>
<dbReference type="Gene3D" id="3.20.20.30">
    <property type="entry name" value="Luciferase-like domain"/>
    <property type="match status" value="1"/>
</dbReference>
<dbReference type="EMBL" id="JACCCC010000001">
    <property type="protein sequence ID" value="NYE48829.1"/>
    <property type="molecule type" value="Genomic_DNA"/>
</dbReference>
<keyword evidence="7" id="KW-1185">Reference proteome</keyword>
<reference evidence="6 7" key="1">
    <citation type="submission" date="2020-07" db="EMBL/GenBank/DDBJ databases">
        <title>Sequencing the genomes of 1000 actinobacteria strains.</title>
        <authorList>
            <person name="Klenk H.-P."/>
        </authorList>
    </citation>
    <scope>NUCLEOTIDE SEQUENCE [LARGE SCALE GENOMIC DNA]</scope>
    <source>
        <strain evidence="6 7">CXB654</strain>
    </source>
</reference>
<dbReference type="InterPro" id="IPR011251">
    <property type="entry name" value="Luciferase-like_dom"/>
</dbReference>